<gene>
    <name evidence="1" type="ORF">FHX73_149</name>
</gene>
<evidence type="ECO:0000313" key="2">
    <source>
        <dbReference type="Proteomes" id="UP000317940"/>
    </source>
</evidence>
<comment type="caution">
    <text evidence="1">The sequence shown here is derived from an EMBL/GenBank/DDBJ whole genome shotgun (WGS) entry which is preliminary data.</text>
</comment>
<evidence type="ECO:0000313" key="1">
    <source>
        <dbReference type="EMBL" id="TWF82527.1"/>
    </source>
</evidence>
<sequence length="28" mass="3016">MIRASPTKCLLLSEITRRGGGGRLCLRG</sequence>
<accession>A0A561T5Z0</accession>
<dbReference type="Proteomes" id="UP000317940">
    <property type="component" value="Unassembled WGS sequence"/>
</dbReference>
<name>A0A561T5Z0_9ACTN</name>
<keyword evidence="2" id="KW-1185">Reference proteome</keyword>
<protein>
    <submittedName>
        <fullName evidence="1">Uncharacterized protein</fullName>
    </submittedName>
</protein>
<organism evidence="1 2">
    <name type="scientific">Kitasatospora viridis</name>
    <dbReference type="NCBI Taxonomy" id="281105"/>
    <lineage>
        <taxon>Bacteria</taxon>
        <taxon>Bacillati</taxon>
        <taxon>Actinomycetota</taxon>
        <taxon>Actinomycetes</taxon>
        <taxon>Kitasatosporales</taxon>
        <taxon>Streptomycetaceae</taxon>
        <taxon>Kitasatospora</taxon>
    </lineage>
</organism>
<dbReference type="AlphaFoldDB" id="A0A561T5Z0"/>
<dbReference type="EMBL" id="VIWT01000004">
    <property type="protein sequence ID" value="TWF82527.1"/>
    <property type="molecule type" value="Genomic_DNA"/>
</dbReference>
<proteinExistence type="predicted"/>
<reference evidence="1 2" key="1">
    <citation type="submission" date="2019-06" db="EMBL/GenBank/DDBJ databases">
        <title>Sequencing the genomes of 1000 actinobacteria strains.</title>
        <authorList>
            <person name="Klenk H.-P."/>
        </authorList>
    </citation>
    <scope>NUCLEOTIDE SEQUENCE [LARGE SCALE GENOMIC DNA]</scope>
    <source>
        <strain evidence="1 2">DSM 44826</strain>
    </source>
</reference>